<comment type="caution">
    <text evidence="2">The sequence shown here is derived from an EMBL/GenBank/DDBJ whole genome shotgun (WGS) entry which is preliminary data.</text>
</comment>
<dbReference type="OrthoDB" id="346910at2759"/>
<feature type="non-terminal residue" evidence="2">
    <location>
        <position position="204"/>
    </location>
</feature>
<evidence type="ECO:0000313" key="2">
    <source>
        <dbReference type="EMBL" id="RNE98205.1"/>
    </source>
</evidence>
<keyword evidence="3" id="KW-1185">Reference proteome</keyword>
<gene>
    <name evidence="2" type="ORF">Tco025E_09270</name>
</gene>
<keyword evidence="1" id="KW-0812">Transmembrane</keyword>
<name>A0A422MY96_9TRYP</name>
<dbReference type="AlphaFoldDB" id="A0A422MY96"/>
<keyword evidence="1" id="KW-0472">Membrane</keyword>
<evidence type="ECO:0000256" key="1">
    <source>
        <dbReference type="SAM" id="Phobius"/>
    </source>
</evidence>
<keyword evidence="1" id="KW-1133">Transmembrane helix</keyword>
<evidence type="ECO:0000313" key="3">
    <source>
        <dbReference type="Proteomes" id="UP000284403"/>
    </source>
</evidence>
<accession>A0A422MY96</accession>
<dbReference type="RefSeq" id="XP_029223790.1">
    <property type="nucleotide sequence ID" value="XM_029376091.1"/>
</dbReference>
<proteinExistence type="predicted"/>
<protein>
    <submittedName>
        <fullName evidence="2">Acyl-CoA binding protein</fullName>
    </submittedName>
</protein>
<feature type="transmembrane region" description="Helical" evidence="1">
    <location>
        <begin position="20"/>
        <end position="41"/>
    </location>
</feature>
<sequence length="204" mass="22640">MQFCCGASCRVLWLPAHPLAFLFPCCVLFLTLLFFSLLPFFSPLLPRGCCPQTAAPPPFLLPFKPQEHQRLAFLVTWANYRDGAVVERKPPGSARKSQEASVLSNFRVTLLNLKRSGCVVPANSVWSGLIFVLSRLISRDCYLERFLDIIEEENFVSCSCGMPVAFIAALMAGAVVAAFFDKEKYMRLLCQKVEVLLVDVPGGA</sequence>
<organism evidence="2 3">
    <name type="scientific">Trypanosoma conorhini</name>
    <dbReference type="NCBI Taxonomy" id="83891"/>
    <lineage>
        <taxon>Eukaryota</taxon>
        <taxon>Discoba</taxon>
        <taxon>Euglenozoa</taxon>
        <taxon>Kinetoplastea</taxon>
        <taxon>Metakinetoplastina</taxon>
        <taxon>Trypanosomatida</taxon>
        <taxon>Trypanosomatidae</taxon>
        <taxon>Trypanosoma</taxon>
    </lineage>
</organism>
<dbReference type="EMBL" id="MKKU01001055">
    <property type="protein sequence ID" value="RNE98205.1"/>
    <property type="molecule type" value="Genomic_DNA"/>
</dbReference>
<dbReference type="GeneID" id="40322881"/>
<feature type="transmembrane region" description="Helical" evidence="1">
    <location>
        <begin position="161"/>
        <end position="180"/>
    </location>
</feature>
<reference evidence="2 3" key="1">
    <citation type="journal article" date="2018" name="BMC Genomics">
        <title>Genomic comparison of Trypanosoma conorhini and Trypanosoma rangeli to Trypanosoma cruzi strains of high and low virulence.</title>
        <authorList>
            <person name="Bradwell K.R."/>
            <person name="Koparde V.N."/>
            <person name="Matveyev A.V."/>
            <person name="Serrano M.G."/>
            <person name="Alves J.M."/>
            <person name="Parikh H."/>
            <person name="Huang B."/>
            <person name="Lee V."/>
            <person name="Espinosa-Alvarez O."/>
            <person name="Ortiz P.A."/>
            <person name="Costa-Martins A.G."/>
            <person name="Teixeira M.M."/>
            <person name="Buck G.A."/>
        </authorList>
    </citation>
    <scope>NUCLEOTIDE SEQUENCE [LARGE SCALE GENOMIC DNA]</scope>
    <source>
        <strain evidence="2 3">025E</strain>
    </source>
</reference>
<dbReference type="Proteomes" id="UP000284403">
    <property type="component" value="Unassembled WGS sequence"/>
</dbReference>